<reference evidence="1 2" key="1">
    <citation type="submission" date="2019-03" db="EMBL/GenBank/DDBJ databases">
        <title>First draft genome of Liparis tanakae, snailfish: a comprehensive survey of snailfish specific genes.</title>
        <authorList>
            <person name="Kim W."/>
            <person name="Song I."/>
            <person name="Jeong J.-H."/>
            <person name="Kim D."/>
            <person name="Kim S."/>
            <person name="Ryu S."/>
            <person name="Song J.Y."/>
            <person name="Lee S.K."/>
        </authorList>
    </citation>
    <scope>NUCLEOTIDE SEQUENCE [LARGE SCALE GENOMIC DNA]</scope>
    <source>
        <tissue evidence="1">Muscle</tissue>
    </source>
</reference>
<dbReference type="EMBL" id="SRLO01000338">
    <property type="protein sequence ID" value="TNN60209.1"/>
    <property type="molecule type" value="Genomic_DNA"/>
</dbReference>
<protein>
    <submittedName>
        <fullName evidence="1">Uncharacterized protein</fullName>
    </submittedName>
</protein>
<name>A0A4Z2H367_9TELE</name>
<evidence type="ECO:0000313" key="2">
    <source>
        <dbReference type="Proteomes" id="UP000314294"/>
    </source>
</evidence>
<evidence type="ECO:0000313" key="1">
    <source>
        <dbReference type="EMBL" id="TNN60209.1"/>
    </source>
</evidence>
<keyword evidence="2" id="KW-1185">Reference proteome</keyword>
<dbReference type="AlphaFoldDB" id="A0A4Z2H367"/>
<gene>
    <name evidence="1" type="ORF">EYF80_029544</name>
</gene>
<proteinExistence type="predicted"/>
<organism evidence="1 2">
    <name type="scientific">Liparis tanakae</name>
    <name type="common">Tanaka's snailfish</name>
    <dbReference type="NCBI Taxonomy" id="230148"/>
    <lineage>
        <taxon>Eukaryota</taxon>
        <taxon>Metazoa</taxon>
        <taxon>Chordata</taxon>
        <taxon>Craniata</taxon>
        <taxon>Vertebrata</taxon>
        <taxon>Euteleostomi</taxon>
        <taxon>Actinopterygii</taxon>
        <taxon>Neopterygii</taxon>
        <taxon>Teleostei</taxon>
        <taxon>Neoteleostei</taxon>
        <taxon>Acanthomorphata</taxon>
        <taxon>Eupercaria</taxon>
        <taxon>Perciformes</taxon>
        <taxon>Cottioidei</taxon>
        <taxon>Cottales</taxon>
        <taxon>Liparidae</taxon>
        <taxon>Liparis</taxon>
    </lineage>
</organism>
<comment type="caution">
    <text evidence="1">The sequence shown here is derived from an EMBL/GenBank/DDBJ whole genome shotgun (WGS) entry which is preliminary data.</text>
</comment>
<accession>A0A4Z2H367</accession>
<sequence length="119" mass="13006">MTASSIATGRDGAVFRKTNHLQVDKQTHRQPSAPLQPRRAVGEQSLLLLNLRKIRRIPPHLCSLSSSLTSSIMVSIASDSSSLVASLATMFLSLRQYSLSWNTQRDQNISADSANARSV</sequence>
<dbReference type="Proteomes" id="UP000314294">
    <property type="component" value="Unassembled WGS sequence"/>
</dbReference>